<dbReference type="AlphaFoldDB" id="A0A1G2A9G2"/>
<gene>
    <name evidence="1" type="ORF">A3H61_00970</name>
</gene>
<reference evidence="1 2" key="1">
    <citation type="journal article" date="2016" name="Nat. Commun.">
        <title>Thousands of microbial genomes shed light on interconnected biogeochemical processes in an aquifer system.</title>
        <authorList>
            <person name="Anantharaman K."/>
            <person name="Brown C.T."/>
            <person name="Hug L.A."/>
            <person name="Sharon I."/>
            <person name="Castelle C.J."/>
            <person name="Probst A.J."/>
            <person name="Thomas B.C."/>
            <person name="Singh A."/>
            <person name="Wilkins M.J."/>
            <person name="Karaoz U."/>
            <person name="Brodie E.L."/>
            <person name="Williams K.H."/>
            <person name="Hubbard S.S."/>
            <person name="Banfield J.F."/>
        </authorList>
    </citation>
    <scope>NUCLEOTIDE SEQUENCE [LARGE SCALE GENOMIC DNA]</scope>
</reference>
<dbReference type="Gene3D" id="3.30.160.250">
    <property type="match status" value="1"/>
</dbReference>
<dbReference type="Pfam" id="PF21748">
    <property type="entry name" value="UPF0150"/>
    <property type="match status" value="1"/>
</dbReference>
<evidence type="ECO:0000313" key="2">
    <source>
        <dbReference type="Proteomes" id="UP000178315"/>
    </source>
</evidence>
<accession>A0A1G2A9G2</accession>
<dbReference type="Proteomes" id="UP000178315">
    <property type="component" value="Unassembled WGS sequence"/>
</dbReference>
<dbReference type="SUPFAM" id="SSF143100">
    <property type="entry name" value="TTHA1013/TTHA0281-like"/>
    <property type="match status" value="1"/>
</dbReference>
<proteinExistence type="predicted"/>
<sequence>MKLFILEYIENLLKKAQYEYDPATSSWCAYVHDLPGAYAQSDSVEEAREKLTEVIEDYILISLQKGDALPQFGKSFITTDHKREYA</sequence>
<dbReference type="EMBL" id="MHJU01000014">
    <property type="protein sequence ID" value="OGY73289.1"/>
    <property type="molecule type" value="Genomic_DNA"/>
</dbReference>
<comment type="caution">
    <text evidence="1">The sequence shown here is derived from an EMBL/GenBank/DDBJ whole genome shotgun (WGS) entry which is preliminary data.</text>
</comment>
<evidence type="ECO:0000313" key="1">
    <source>
        <dbReference type="EMBL" id="OGY73289.1"/>
    </source>
</evidence>
<dbReference type="InterPro" id="IPR035069">
    <property type="entry name" value="TTHA1013/TTHA0281-like"/>
</dbReference>
<protein>
    <submittedName>
        <fullName evidence="1">Uncharacterized protein</fullName>
    </submittedName>
</protein>
<organism evidence="1 2">
    <name type="scientific">Candidatus Jacksonbacteria bacterium RIFCSPLOWO2_02_FULL_44_20</name>
    <dbReference type="NCBI Taxonomy" id="1798460"/>
    <lineage>
        <taxon>Bacteria</taxon>
        <taxon>Candidatus Jacksoniibacteriota</taxon>
    </lineage>
</organism>
<name>A0A1G2A9G2_9BACT</name>
<dbReference type="InterPro" id="IPR049389">
    <property type="entry name" value="TTHA0281-like"/>
</dbReference>